<dbReference type="Gene3D" id="3.60.130.30">
    <property type="match status" value="1"/>
</dbReference>
<name>A0ABN9RV69_9DINO</name>
<keyword evidence="2" id="KW-1185">Reference proteome</keyword>
<sequence length="312" mass="35728">VGESLTLGSSPSDWCWDYERGFIRVLGGELDEPNFLSKGEGAQLTAVDIAMKRWFKREAARIMGMSLEEVAKDRRTSCETCLRRMRRLCAEQRASRLLEEGRTVSDGDVLEVLRLWDFENNTSRTNVMPEGVDSVASETLGLVRTKIGQLMVPRRTADYPGFVSILAKYLRDHLPPEVPEFPFTSINVNKDYAAKLHRDGNNVGPSFIKAFGSFSGGDLVYYPNDDRSLKLDELPDWDAVTIRHRHQRELGPLRRQERAHRVSPFEGQRFSVVWFCCPRGHTASEEDREHLRRCGVTLPSLEQERWMARRSP</sequence>
<gene>
    <name evidence="1" type="ORF">PCOR1329_LOCUS23830</name>
</gene>
<reference evidence="1" key="1">
    <citation type="submission" date="2023-10" db="EMBL/GenBank/DDBJ databases">
        <authorList>
            <person name="Chen Y."/>
            <person name="Shah S."/>
            <person name="Dougan E. K."/>
            <person name="Thang M."/>
            <person name="Chan C."/>
        </authorList>
    </citation>
    <scope>NUCLEOTIDE SEQUENCE [LARGE SCALE GENOMIC DNA]</scope>
</reference>
<evidence type="ECO:0008006" key="3">
    <source>
        <dbReference type="Google" id="ProtNLM"/>
    </source>
</evidence>
<proteinExistence type="predicted"/>
<feature type="non-terminal residue" evidence="1">
    <location>
        <position position="1"/>
    </location>
</feature>
<evidence type="ECO:0000313" key="2">
    <source>
        <dbReference type="Proteomes" id="UP001189429"/>
    </source>
</evidence>
<comment type="caution">
    <text evidence="1">The sequence shown here is derived from an EMBL/GenBank/DDBJ whole genome shotgun (WGS) entry which is preliminary data.</text>
</comment>
<organism evidence="1 2">
    <name type="scientific">Prorocentrum cordatum</name>
    <dbReference type="NCBI Taxonomy" id="2364126"/>
    <lineage>
        <taxon>Eukaryota</taxon>
        <taxon>Sar</taxon>
        <taxon>Alveolata</taxon>
        <taxon>Dinophyceae</taxon>
        <taxon>Prorocentrales</taxon>
        <taxon>Prorocentraceae</taxon>
        <taxon>Prorocentrum</taxon>
    </lineage>
</organism>
<dbReference type="EMBL" id="CAUYUJ010008117">
    <property type="protein sequence ID" value="CAK0822938.1"/>
    <property type="molecule type" value="Genomic_DNA"/>
</dbReference>
<evidence type="ECO:0000313" key="1">
    <source>
        <dbReference type="EMBL" id="CAK0822938.1"/>
    </source>
</evidence>
<protein>
    <recommendedName>
        <fullName evidence="3">Fe2OG dioxygenase domain-containing protein</fullName>
    </recommendedName>
</protein>
<accession>A0ABN9RV69</accession>
<dbReference type="Proteomes" id="UP001189429">
    <property type="component" value="Unassembled WGS sequence"/>
</dbReference>